<dbReference type="EMBL" id="MHIB01000037">
    <property type="protein sequence ID" value="OGY43394.1"/>
    <property type="molecule type" value="Genomic_DNA"/>
</dbReference>
<comment type="caution">
    <text evidence="1">The sequence shown here is derived from an EMBL/GenBank/DDBJ whole genome shotgun (WGS) entry which is preliminary data.</text>
</comment>
<sequence length="109" mass="12628">MRPEQKKEEEGIMLQKQGVMLQKLLLISIGRVVEVRREDDIVRVQAVRPFKLDRQRDDLYCRGFILKPEENPRVVSYADEFISFTTDQVVAVTDEQWVQPVLVVIGAGK</sequence>
<name>A0A1G1XTU5_9BACT</name>
<dbReference type="AlphaFoldDB" id="A0A1G1XTU5"/>
<reference evidence="1 2" key="1">
    <citation type="journal article" date="2016" name="Nat. Commun.">
        <title>Thousands of microbial genomes shed light on interconnected biogeochemical processes in an aquifer system.</title>
        <authorList>
            <person name="Anantharaman K."/>
            <person name="Brown C.T."/>
            <person name="Hug L.A."/>
            <person name="Sharon I."/>
            <person name="Castelle C.J."/>
            <person name="Probst A.J."/>
            <person name="Thomas B.C."/>
            <person name="Singh A."/>
            <person name="Wilkins M.J."/>
            <person name="Karaoz U."/>
            <person name="Brodie E.L."/>
            <person name="Williams K.H."/>
            <person name="Hubbard S.S."/>
            <person name="Banfield J.F."/>
        </authorList>
    </citation>
    <scope>NUCLEOTIDE SEQUENCE [LARGE SCALE GENOMIC DNA]</scope>
</reference>
<dbReference type="STRING" id="1797532.A2729_04440"/>
<dbReference type="Proteomes" id="UP000178930">
    <property type="component" value="Unassembled WGS sequence"/>
</dbReference>
<accession>A0A1G1XTU5</accession>
<proteinExistence type="predicted"/>
<protein>
    <submittedName>
        <fullName evidence="1">Uncharacterized protein</fullName>
    </submittedName>
</protein>
<evidence type="ECO:0000313" key="2">
    <source>
        <dbReference type="Proteomes" id="UP000178930"/>
    </source>
</evidence>
<gene>
    <name evidence="1" type="ORF">A2729_04440</name>
</gene>
<evidence type="ECO:0000313" key="1">
    <source>
        <dbReference type="EMBL" id="OGY43394.1"/>
    </source>
</evidence>
<organism evidence="1 2">
    <name type="scientific">Candidatus Buchananbacteria bacterium RIFCSPHIGHO2_01_FULL_39_14</name>
    <dbReference type="NCBI Taxonomy" id="1797532"/>
    <lineage>
        <taxon>Bacteria</taxon>
        <taxon>Candidatus Buchananiibacteriota</taxon>
    </lineage>
</organism>